<dbReference type="RefSeq" id="WP_109720648.1">
    <property type="nucleotide sequence ID" value="NZ_QEQK01000009.1"/>
</dbReference>
<dbReference type="Gene3D" id="2.160.20.10">
    <property type="entry name" value="Single-stranded right-handed beta-helix, Pectin lyase-like"/>
    <property type="match status" value="1"/>
</dbReference>
<dbReference type="InterPro" id="IPR011050">
    <property type="entry name" value="Pectin_lyase_fold/virulence"/>
</dbReference>
<dbReference type="AlphaFoldDB" id="A0A363UJW3"/>
<dbReference type="PROSITE" id="PS51257">
    <property type="entry name" value="PROKAR_LIPOPROTEIN"/>
    <property type="match status" value="1"/>
</dbReference>
<sequence>MNHGTERRVTDSLGAERVLQPICTALLAIGLAGCGGTGQPGTAAGQPVSAADDAFEHALRVDSELDQVDANPGDGVCASAEGVCSLRAAIMEASASVVNATGEPHTILLPPGVYALSLPNALSTGDVGLGDVLARPIVASDATGSLNIAAPMSIHGAGARETLIDGQQLDRVFELSRGADSRLTDLSITGGAGNTMGGGIYAQAHLVLERVHIYGNQSSGGGGIFVNPMGSLTLNDSTVSHNIAKGQAGGIRIDTRGTITNSTISHNKALGLADPVLMGTGVPFTFAQGGGVDIRGIGTVIRNSTIAFNEAHDGGAGLHFDTAYVDALPDPVTGALAVPHFDVILENTIIAHNVAEVAQGDCLATVGLSRILSQGHNLDSDGSCGLDQAGDLVALEPMLGELANHGGPTDTLALMPASPARGAGNPATCTLRDQRGVARDADFGCDIGAFEATE</sequence>
<dbReference type="InterPro" id="IPR006626">
    <property type="entry name" value="PbH1"/>
</dbReference>
<evidence type="ECO:0000313" key="2">
    <source>
        <dbReference type="Proteomes" id="UP000251800"/>
    </source>
</evidence>
<dbReference type="NCBIfam" id="NF041518">
    <property type="entry name" value="choice_anch_Q"/>
    <property type="match status" value="1"/>
</dbReference>
<dbReference type="InterPro" id="IPR012334">
    <property type="entry name" value="Pectin_lyas_fold"/>
</dbReference>
<accession>A0A363UJW3</accession>
<protein>
    <submittedName>
        <fullName evidence="1">Uncharacterized protein</fullName>
    </submittedName>
</protein>
<dbReference type="Proteomes" id="UP000251800">
    <property type="component" value="Unassembled WGS sequence"/>
</dbReference>
<evidence type="ECO:0000313" key="1">
    <source>
        <dbReference type="EMBL" id="PWN55723.1"/>
    </source>
</evidence>
<reference evidence="1 2" key="1">
    <citation type="submission" date="2018-05" db="EMBL/GenBank/DDBJ databases">
        <title>Abyssibacter profundi OUC007T gen. nov., sp. nov, a marine bacterium isolated from seawater of the Mariana Trench.</title>
        <authorList>
            <person name="Zhou S."/>
        </authorList>
    </citation>
    <scope>NUCLEOTIDE SEQUENCE [LARGE SCALE GENOMIC DNA]</scope>
    <source>
        <strain evidence="1 2">OUC007</strain>
    </source>
</reference>
<organism evidence="1 2">
    <name type="scientific">Abyssibacter profundi</name>
    <dbReference type="NCBI Taxonomy" id="2182787"/>
    <lineage>
        <taxon>Bacteria</taxon>
        <taxon>Pseudomonadati</taxon>
        <taxon>Pseudomonadota</taxon>
        <taxon>Gammaproteobacteria</taxon>
        <taxon>Chromatiales</taxon>
        <taxon>Oceanococcaceae</taxon>
        <taxon>Abyssibacter</taxon>
    </lineage>
</organism>
<gene>
    <name evidence="1" type="ORF">DEH80_11505</name>
</gene>
<dbReference type="SUPFAM" id="SSF51126">
    <property type="entry name" value="Pectin lyase-like"/>
    <property type="match status" value="1"/>
</dbReference>
<name>A0A363UJW3_9GAMM</name>
<dbReference type="InterPro" id="IPR059226">
    <property type="entry name" value="Choice_anch_Q_dom"/>
</dbReference>
<dbReference type="OrthoDB" id="5956784at2"/>
<proteinExistence type="predicted"/>
<dbReference type="EMBL" id="QEQK01000009">
    <property type="protein sequence ID" value="PWN55723.1"/>
    <property type="molecule type" value="Genomic_DNA"/>
</dbReference>
<keyword evidence="2" id="KW-1185">Reference proteome</keyword>
<dbReference type="SMART" id="SM00710">
    <property type="entry name" value="PbH1"/>
    <property type="match status" value="4"/>
</dbReference>
<comment type="caution">
    <text evidence="1">The sequence shown here is derived from an EMBL/GenBank/DDBJ whole genome shotgun (WGS) entry which is preliminary data.</text>
</comment>